<protein>
    <recommendedName>
        <fullName evidence="2">Myb/SANT-like DNA-binding domain-containing protein</fullName>
    </recommendedName>
</protein>
<reference evidence="3" key="1">
    <citation type="submission" date="2013-07" db="EMBL/GenBank/DDBJ databases">
        <authorList>
            <person name="Geib S."/>
        </authorList>
    </citation>
    <scope>NUCLEOTIDE SEQUENCE</scope>
</reference>
<dbReference type="Pfam" id="PF13837">
    <property type="entry name" value="Myb_DNA-bind_4"/>
    <property type="match status" value="1"/>
</dbReference>
<feature type="compositionally biased region" description="Polar residues" evidence="1">
    <location>
        <begin position="482"/>
        <end position="494"/>
    </location>
</feature>
<reference evidence="3" key="2">
    <citation type="journal article" date="2014" name="BMC Genomics">
        <title>A genomic perspective to assessing quality of mass-reared SIT flies used in Mediterranean fruit fly (Ceratitis capitata) eradication in California.</title>
        <authorList>
            <person name="Calla B."/>
            <person name="Hall B."/>
            <person name="Hou S."/>
            <person name="Geib S.M."/>
        </authorList>
    </citation>
    <scope>NUCLEOTIDE SEQUENCE</scope>
</reference>
<dbReference type="InterPro" id="IPR044822">
    <property type="entry name" value="Myb_DNA-bind_4"/>
</dbReference>
<feature type="compositionally biased region" description="Low complexity" evidence="1">
    <location>
        <begin position="162"/>
        <end position="194"/>
    </location>
</feature>
<dbReference type="GO" id="GO:0016604">
    <property type="term" value="C:nuclear body"/>
    <property type="evidence" value="ECO:0007669"/>
    <property type="project" value="TreeGrafter"/>
</dbReference>
<dbReference type="GO" id="GO:0045893">
    <property type="term" value="P:positive regulation of DNA-templated transcription"/>
    <property type="evidence" value="ECO:0007669"/>
    <property type="project" value="TreeGrafter"/>
</dbReference>
<feature type="region of interest" description="Disordered" evidence="1">
    <location>
        <begin position="470"/>
        <end position="494"/>
    </location>
</feature>
<dbReference type="EMBL" id="GAMC01013392">
    <property type="protein sequence ID" value="JAB93163.1"/>
    <property type="molecule type" value="mRNA"/>
</dbReference>
<feature type="compositionally biased region" description="Low complexity" evidence="1">
    <location>
        <begin position="308"/>
        <end position="319"/>
    </location>
</feature>
<dbReference type="OrthoDB" id="7863823at2759"/>
<feature type="compositionally biased region" description="Low complexity" evidence="1">
    <location>
        <begin position="355"/>
        <end position="387"/>
    </location>
</feature>
<feature type="compositionally biased region" description="Low complexity" evidence="1">
    <location>
        <begin position="284"/>
        <end position="296"/>
    </location>
</feature>
<dbReference type="InterPro" id="IPR026095">
    <property type="entry name" value="Myb/SANT-like_DNA-bd_dom_prot"/>
</dbReference>
<evidence type="ECO:0000256" key="1">
    <source>
        <dbReference type="SAM" id="MobiDB-lite"/>
    </source>
</evidence>
<accession>W8B7Z1</accession>
<feature type="compositionally biased region" description="Low complexity" evidence="1">
    <location>
        <begin position="472"/>
        <end position="481"/>
    </location>
</feature>
<dbReference type="EMBL" id="GAMC01013391">
    <property type="protein sequence ID" value="JAB93164.1"/>
    <property type="molecule type" value="mRNA"/>
</dbReference>
<feature type="region of interest" description="Disordered" evidence="1">
    <location>
        <begin position="342"/>
        <end position="426"/>
    </location>
</feature>
<feature type="region of interest" description="Disordered" evidence="1">
    <location>
        <begin position="284"/>
        <end position="319"/>
    </location>
</feature>
<evidence type="ECO:0000313" key="3">
    <source>
        <dbReference type="EMBL" id="JAB93163.1"/>
    </source>
</evidence>
<name>W8B7Z1_CERCA</name>
<evidence type="ECO:0000259" key="2">
    <source>
        <dbReference type="Pfam" id="PF13837"/>
    </source>
</evidence>
<feature type="compositionally biased region" description="Low complexity" evidence="1">
    <location>
        <begin position="401"/>
        <end position="412"/>
    </location>
</feature>
<proteinExistence type="evidence at transcript level"/>
<feature type="region of interest" description="Disordered" evidence="1">
    <location>
        <begin position="246"/>
        <end position="272"/>
    </location>
</feature>
<dbReference type="AlphaFoldDB" id="W8B7Z1"/>
<feature type="compositionally biased region" description="Polar residues" evidence="1">
    <location>
        <begin position="246"/>
        <end position="255"/>
    </location>
</feature>
<feature type="region of interest" description="Disordered" evidence="1">
    <location>
        <begin position="136"/>
        <end position="198"/>
    </location>
</feature>
<feature type="domain" description="Myb/SANT-like DNA-binding" evidence="2">
    <location>
        <begin position="37"/>
        <end position="123"/>
    </location>
</feature>
<sequence>MLSEEDGGMDYDELTLNPLLVEIEAETDLDSKKEKQRRYWSAKEEQHFFEIWGRDNWRLTRHGKNTIFFAQWANELKERFDIEVKPEEIQAKVNQTRAKFRQVKKQIAADKNAARWKKFGIIDKILKNQYRPKDAEPVPKEALENNRDIDLSEVGSPPSPPRSARQSSPTSITSSSNTQEATNNASTTENNNGSMLLDVPASSEDIDIKSESEFLADSSITTSLFNTSTELFSDTIEEIKTEFTSEFPSFGNYPQPNHIDAQPPTQDYDDEEPQLHTLQTPQQLLEQQQQQQQTIQASSNHLVEQSTPQQQVLKIQQPQQQQQPPDVILNLNANALSTLQNLGNGNPMLADDTRLSSQQQQQRQTPLQPAQLKLKLQQQQQQHQPSQLPAPPDTHALVAISSSHSSASSSPSIYIKDEPDSPDTLSLTTVTINEHNSSYSPRRNASPTMAAVKYKHNSNLNSLPKPIAMHLSNTNNNNNSNGVFKSQTKTHLPPSSASLVIDEDFAEPDLELDDLDDPDVDMLDDGRLSAASTYTMGMLTKPSQPSAREILYTKFGDFLAARLNTLNETVANDLMNRILLLIAEK</sequence>
<dbReference type="PANTHER" id="PTHR22666">
    <property type="entry name" value="MYB_SANT-LIKE DNA-BINDING DOMAIN-CONTAINING PROTEIN 1"/>
    <property type="match status" value="1"/>
</dbReference>
<feature type="compositionally biased region" description="Basic and acidic residues" evidence="1">
    <location>
        <begin position="136"/>
        <end position="150"/>
    </location>
</feature>
<feature type="compositionally biased region" description="Polar residues" evidence="1">
    <location>
        <begin position="297"/>
        <end position="307"/>
    </location>
</feature>
<dbReference type="PANTHER" id="PTHR22666:SF3">
    <property type="entry name" value="MYB_SANT-LIKE DNA-BINDING DOMAIN-CONTAINING PROTEIN 1"/>
    <property type="match status" value="1"/>
</dbReference>
<organism evidence="3">
    <name type="scientific">Ceratitis capitata</name>
    <name type="common">Mediterranean fruit fly</name>
    <name type="synonym">Tephritis capitata</name>
    <dbReference type="NCBI Taxonomy" id="7213"/>
    <lineage>
        <taxon>Eukaryota</taxon>
        <taxon>Metazoa</taxon>
        <taxon>Ecdysozoa</taxon>
        <taxon>Arthropoda</taxon>
        <taxon>Hexapoda</taxon>
        <taxon>Insecta</taxon>
        <taxon>Pterygota</taxon>
        <taxon>Neoptera</taxon>
        <taxon>Endopterygota</taxon>
        <taxon>Diptera</taxon>
        <taxon>Brachycera</taxon>
        <taxon>Muscomorpha</taxon>
        <taxon>Tephritoidea</taxon>
        <taxon>Tephritidae</taxon>
        <taxon>Ceratitis</taxon>
        <taxon>Ceratitis</taxon>
    </lineage>
</organism>